<protein>
    <submittedName>
        <fullName evidence="3">Glycosyltransferase family 4 protein</fullName>
        <ecNumber evidence="3">2.4.-.-</ecNumber>
    </submittedName>
</protein>
<dbReference type="EC" id="2.4.-.-" evidence="3"/>
<sequence>MNILITLTNLAERNGGVCTHVVDLCKGLKEKGHSVWVISAGGLYVERLENLGIEHFNAPFQGIQKHPLKLLKAMLFIKHICKKYSIDIIHTHGQSQILLCQILEKLKRIPFVWTNHIDAVAQPKLFKKLYNLSPFPIISVSTDLKEHMVREFNFNNSDIKVVLNGISFEDYKPLTSSERLEFMQELNIADDEYIISLVGRIAGVKGHQLVLEAMKNITKIYPDKKFKLLFPGAVTTQEQKTYVEEKKMYAENHGININFCGFQNVRKIFGISNLAILPSYKEGFGLVCVEGFAMRCPYIRSDSPGASDMRGISLVFKKGNVKELEEKIIYTIEHPAEIRAMVESAYSYSKKELTKERMVEKTIQIYEEVIVNKI</sequence>
<dbReference type="SUPFAM" id="SSF53756">
    <property type="entry name" value="UDP-Glycosyltransferase/glycogen phosphorylase"/>
    <property type="match status" value="1"/>
</dbReference>
<name>A0ABV1EUK1_9BACI</name>
<feature type="domain" description="Glycosyl transferase family 1" evidence="1">
    <location>
        <begin position="180"/>
        <end position="346"/>
    </location>
</feature>
<reference evidence="3 4" key="1">
    <citation type="submission" date="2024-03" db="EMBL/GenBank/DDBJ databases">
        <title>Human intestinal bacterial collection.</title>
        <authorList>
            <person name="Pauvert C."/>
            <person name="Hitch T.C.A."/>
            <person name="Clavel T."/>
        </authorList>
    </citation>
    <scope>NUCLEOTIDE SEQUENCE [LARGE SCALE GENOMIC DNA]</scope>
    <source>
        <strain evidence="3 4">CLA-SR-H024</strain>
    </source>
</reference>
<dbReference type="CDD" id="cd03801">
    <property type="entry name" value="GT4_PimA-like"/>
    <property type="match status" value="1"/>
</dbReference>
<evidence type="ECO:0000259" key="1">
    <source>
        <dbReference type="Pfam" id="PF00534"/>
    </source>
</evidence>
<dbReference type="Pfam" id="PF00534">
    <property type="entry name" value="Glycos_transf_1"/>
    <property type="match status" value="1"/>
</dbReference>
<proteinExistence type="predicted"/>
<dbReference type="Proteomes" id="UP001465426">
    <property type="component" value="Unassembled WGS sequence"/>
</dbReference>
<evidence type="ECO:0000313" key="3">
    <source>
        <dbReference type="EMBL" id="MEQ2464770.1"/>
    </source>
</evidence>
<feature type="domain" description="Glycosyltransferase subfamily 4-like N-terminal" evidence="2">
    <location>
        <begin position="15"/>
        <end position="167"/>
    </location>
</feature>
<dbReference type="InterPro" id="IPR028098">
    <property type="entry name" value="Glyco_trans_4-like_N"/>
</dbReference>
<dbReference type="PANTHER" id="PTHR12526">
    <property type="entry name" value="GLYCOSYLTRANSFERASE"/>
    <property type="match status" value="1"/>
</dbReference>
<dbReference type="Pfam" id="PF13439">
    <property type="entry name" value="Glyco_transf_4"/>
    <property type="match status" value="1"/>
</dbReference>
<keyword evidence="3" id="KW-0328">Glycosyltransferase</keyword>
<dbReference type="RefSeq" id="WP_349204281.1">
    <property type="nucleotide sequence ID" value="NZ_JBBMFN010000004.1"/>
</dbReference>
<dbReference type="Gene3D" id="3.40.50.2000">
    <property type="entry name" value="Glycogen Phosphorylase B"/>
    <property type="match status" value="2"/>
</dbReference>
<comment type="caution">
    <text evidence="3">The sequence shown here is derived from an EMBL/GenBank/DDBJ whole genome shotgun (WGS) entry which is preliminary data.</text>
</comment>
<evidence type="ECO:0000259" key="2">
    <source>
        <dbReference type="Pfam" id="PF13439"/>
    </source>
</evidence>
<gene>
    <name evidence="3" type="ORF">WMO63_03695</name>
</gene>
<dbReference type="EMBL" id="JBBMFN010000004">
    <property type="protein sequence ID" value="MEQ2464770.1"/>
    <property type="molecule type" value="Genomic_DNA"/>
</dbReference>
<dbReference type="InterPro" id="IPR001296">
    <property type="entry name" value="Glyco_trans_1"/>
</dbReference>
<accession>A0ABV1EUK1</accession>
<evidence type="ECO:0000313" key="4">
    <source>
        <dbReference type="Proteomes" id="UP001465426"/>
    </source>
</evidence>
<dbReference type="PANTHER" id="PTHR12526:SF638">
    <property type="entry name" value="SPORE COAT PROTEIN SA"/>
    <property type="match status" value="1"/>
</dbReference>
<keyword evidence="3" id="KW-0808">Transferase</keyword>
<keyword evidence="4" id="KW-1185">Reference proteome</keyword>
<organism evidence="3 4">
    <name type="scientific">Niallia hominis</name>
    <dbReference type="NCBI Taxonomy" id="3133173"/>
    <lineage>
        <taxon>Bacteria</taxon>
        <taxon>Bacillati</taxon>
        <taxon>Bacillota</taxon>
        <taxon>Bacilli</taxon>
        <taxon>Bacillales</taxon>
        <taxon>Bacillaceae</taxon>
        <taxon>Niallia</taxon>
    </lineage>
</organism>
<dbReference type="GO" id="GO:0016757">
    <property type="term" value="F:glycosyltransferase activity"/>
    <property type="evidence" value="ECO:0007669"/>
    <property type="project" value="UniProtKB-KW"/>
</dbReference>